<dbReference type="GO" id="GO:0004150">
    <property type="term" value="F:dihydroneopterin aldolase activity"/>
    <property type="evidence" value="ECO:0007669"/>
    <property type="project" value="UniProtKB-EC"/>
</dbReference>
<dbReference type="NCBIfam" id="TIGR00525">
    <property type="entry name" value="folB"/>
    <property type="match status" value="1"/>
</dbReference>
<dbReference type="SUPFAM" id="SSF55620">
    <property type="entry name" value="Tetrahydrobiopterin biosynthesis enzymes-like"/>
    <property type="match status" value="1"/>
</dbReference>
<dbReference type="PANTHER" id="PTHR42844:SF1">
    <property type="entry name" value="DIHYDRONEOPTERIN ALDOLASE 1-RELATED"/>
    <property type="match status" value="1"/>
</dbReference>
<dbReference type="Gene3D" id="3.30.1130.10">
    <property type="match status" value="1"/>
</dbReference>
<evidence type="ECO:0000259" key="7">
    <source>
        <dbReference type="SMART" id="SM00905"/>
    </source>
</evidence>
<dbReference type="SMART" id="SM00905">
    <property type="entry name" value="FolB"/>
    <property type="match status" value="1"/>
</dbReference>
<dbReference type="InterPro" id="IPR043133">
    <property type="entry name" value="GTP-CH-I_C/QueF"/>
</dbReference>
<evidence type="ECO:0000256" key="6">
    <source>
        <dbReference type="RuleBase" id="RU362079"/>
    </source>
</evidence>
<dbReference type="EC" id="4.1.2.25" evidence="6"/>
<comment type="function">
    <text evidence="6">Catalyzes the conversion of 7,8-dihydroneopterin to 6-hydroxymethyl-7,8-dihydropterin.</text>
</comment>
<dbReference type="RefSeq" id="WP_230709368.1">
    <property type="nucleotide sequence ID" value="NZ_JBJDPD010000002.1"/>
</dbReference>
<evidence type="ECO:0000256" key="3">
    <source>
        <dbReference type="ARBA" id="ARBA00005708"/>
    </source>
</evidence>
<sequence length="141" mass="15418">MFHTQSDVVFIKGLKVEAVIGVYEWERAITQPLLIDIALETDIRRAAKSDDVTDALNYKAVCDDVSEWCQAIKAKLLEHLAGQIADKLLTKYASHKVTLSIAKPTAIQQADAVGVQITRHAAASSDEPAVNHADNHQSNDV</sequence>
<dbReference type="Pfam" id="PF02152">
    <property type="entry name" value="FolB"/>
    <property type="match status" value="1"/>
</dbReference>
<organism evidence="8 9">
    <name type="scientific">Psychrobacter namhaensis</name>
    <dbReference type="NCBI Taxonomy" id="292734"/>
    <lineage>
        <taxon>Bacteria</taxon>
        <taxon>Pseudomonadati</taxon>
        <taxon>Pseudomonadota</taxon>
        <taxon>Gammaproteobacteria</taxon>
        <taxon>Moraxellales</taxon>
        <taxon>Moraxellaceae</taxon>
        <taxon>Psychrobacter</taxon>
    </lineage>
</organism>
<protein>
    <recommendedName>
        <fullName evidence="6">7,8-dihydroneopterin aldolase</fullName>
        <ecNumber evidence="6">4.1.2.25</ecNumber>
    </recommendedName>
</protein>
<comment type="pathway">
    <text evidence="2 6">Cofactor biosynthesis; tetrahydrofolate biosynthesis; 2-amino-4-hydroxy-6-hydroxymethyl-7,8-dihydropteridine diphosphate from 7,8-dihydroneopterin triphosphate: step 3/4.</text>
</comment>
<evidence type="ECO:0000313" key="8">
    <source>
        <dbReference type="EMBL" id="MFK4000093.1"/>
    </source>
</evidence>
<comment type="similarity">
    <text evidence="3 6">Belongs to the DHNA family.</text>
</comment>
<comment type="catalytic activity">
    <reaction evidence="1 6">
        <text>7,8-dihydroneopterin = 6-hydroxymethyl-7,8-dihydropterin + glycolaldehyde</text>
        <dbReference type="Rhea" id="RHEA:10540"/>
        <dbReference type="ChEBI" id="CHEBI:17001"/>
        <dbReference type="ChEBI" id="CHEBI:17071"/>
        <dbReference type="ChEBI" id="CHEBI:44841"/>
        <dbReference type="EC" id="4.1.2.25"/>
    </reaction>
</comment>
<dbReference type="EMBL" id="JBJDPD010000002">
    <property type="protein sequence ID" value="MFK4000093.1"/>
    <property type="molecule type" value="Genomic_DNA"/>
</dbReference>
<keyword evidence="5 6" id="KW-0456">Lyase</keyword>
<dbReference type="InterPro" id="IPR006156">
    <property type="entry name" value="Dihydroneopterin_aldolase"/>
</dbReference>
<dbReference type="NCBIfam" id="TIGR00526">
    <property type="entry name" value="folB_dom"/>
    <property type="match status" value="1"/>
</dbReference>
<comment type="caution">
    <text evidence="8">The sequence shown here is derived from an EMBL/GenBank/DDBJ whole genome shotgun (WGS) entry which is preliminary data.</text>
</comment>
<keyword evidence="9" id="KW-1185">Reference proteome</keyword>
<proteinExistence type="inferred from homology"/>
<dbReference type="Proteomes" id="UP001620234">
    <property type="component" value="Unassembled WGS sequence"/>
</dbReference>
<dbReference type="CDD" id="cd00534">
    <property type="entry name" value="DHNA_DHNTPE"/>
    <property type="match status" value="1"/>
</dbReference>
<dbReference type="InterPro" id="IPR006157">
    <property type="entry name" value="FolB_dom"/>
</dbReference>
<evidence type="ECO:0000256" key="2">
    <source>
        <dbReference type="ARBA" id="ARBA00005013"/>
    </source>
</evidence>
<gene>
    <name evidence="8" type="primary">folB</name>
    <name evidence="8" type="ORF">ACI2I3_01935</name>
</gene>
<evidence type="ECO:0000256" key="1">
    <source>
        <dbReference type="ARBA" id="ARBA00001353"/>
    </source>
</evidence>
<accession>A0ABW8L813</accession>
<dbReference type="PANTHER" id="PTHR42844">
    <property type="entry name" value="DIHYDRONEOPTERIN ALDOLASE 1-RELATED"/>
    <property type="match status" value="1"/>
</dbReference>
<keyword evidence="4 6" id="KW-0289">Folate biosynthesis</keyword>
<feature type="domain" description="Dihydroneopterin aldolase/epimerase" evidence="7">
    <location>
        <begin position="9"/>
        <end position="119"/>
    </location>
</feature>
<evidence type="ECO:0000256" key="4">
    <source>
        <dbReference type="ARBA" id="ARBA00022909"/>
    </source>
</evidence>
<evidence type="ECO:0000256" key="5">
    <source>
        <dbReference type="ARBA" id="ARBA00023239"/>
    </source>
</evidence>
<reference evidence="8 9" key="1">
    <citation type="submission" date="2024-11" db="EMBL/GenBank/DDBJ databases">
        <title>The Natural Products Discovery Center: Release of the First 8490 Sequenced Strains for Exploring Actinobacteria Biosynthetic Diversity.</title>
        <authorList>
            <person name="Kalkreuter E."/>
            <person name="Kautsar S.A."/>
            <person name="Yang D."/>
            <person name="Bader C.D."/>
            <person name="Teijaro C.N."/>
            <person name="Fluegel L."/>
            <person name="Davis C.M."/>
            <person name="Simpson J.R."/>
            <person name="Lauterbach L."/>
            <person name="Steele A.D."/>
            <person name="Gui C."/>
            <person name="Meng S."/>
            <person name="Li G."/>
            <person name="Viehrig K."/>
            <person name="Ye F."/>
            <person name="Su P."/>
            <person name="Kiefer A.F."/>
            <person name="Nichols A."/>
            <person name="Cepeda A.J."/>
            <person name="Yan W."/>
            <person name="Fan B."/>
            <person name="Jiang Y."/>
            <person name="Adhikari A."/>
            <person name="Zheng C.-J."/>
            <person name="Schuster L."/>
            <person name="Cowan T.M."/>
            <person name="Smanski M.J."/>
            <person name="Chevrette M.G."/>
            <person name="De Carvalho L.P.S."/>
            <person name="Shen B."/>
        </authorList>
    </citation>
    <scope>NUCLEOTIDE SEQUENCE [LARGE SCALE GENOMIC DNA]</scope>
    <source>
        <strain evidence="8 9">NPDC077433</strain>
    </source>
</reference>
<name>A0ABW8L813_9GAMM</name>
<evidence type="ECO:0000313" key="9">
    <source>
        <dbReference type="Proteomes" id="UP001620234"/>
    </source>
</evidence>